<dbReference type="EMBL" id="FQXJ01000018">
    <property type="protein sequence ID" value="SHI46066.1"/>
    <property type="molecule type" value="Genomic_DNA"/>
</dbReference>
<proteinExistence type="predicted"/>
<evidence type="ECO:0000313" key="2">
    <source>
        <dbReference type="Proteomes" id="UP000183954"/>
    </source>
</evidence>
<protein>
    <submittedName>
        <fullName evidence="1">Uncharacterized protein</fullName>
    </submittedName>
</protein>
<dbReference type="Proteomes" id="UP000183954">
    <property type="component" value="Unassembled WGS sequence"/>
</dbReference>
<keyword evidence="2" id="KW-1185">Reference proteome</keyword>
<sequence>MTIPEKDFYHGAVLAAITEAERFTSINKGASPNKTIIPGLFT</sequence>
<name>A0A1M6BBK4_9FIRM</name>
<dbReference type="STRING" id="1121420.SAMN02746098_04136"/>
<gene>
    <name evidence="1" type="ORF">SAMN02746098_04136</name>
</gene>
<organism evidence="1 2">
    <name type="scientific">Desulfosporosinus lacus DSM 15449</name>
    <dbReference type="NCBI Taxonomy" id="1121420"/>
    <lineage>
        <taxon>Bacteria</taxon>
        <taxon>Bacillati</taxon>
        <taxon>Bacillota</taxon>
        <taxon>Clostridia</taxon>
        <taxon>Eubacteriales</taxon>
        <taxon>Desulfitobacteriaceae</taxon>
        <taxon>Desulfosporosinus</taxon>
    </lineage>
</organism>
<accession>A0A1M6BBK4</accession>
<dbReference type="AlphaFoldDB" id="A0A1M6BBK4"/>
<dbReference type="RefSeq" id="WP_282434028.1">
    <property type="nucleotide sequence ID" value="NZ_FQXJ01000018.1"/>
</dbReference>
<evidence type="ECO:0000313" key="1">
    <source>
        <dbReference type="EMBL" id="SHI46066.1"/>
    </source>
</evidence>
<reference evidence="2" key="1">
    <citation type="submission" date="2016-11" db="EMBL/GenBank/DDBJ databases">
        <authorList>
            <person name="Varghese N."/>
            <person name="Submissions S."/>
        </authorList>
    </citation>
    <scope>NUCLEOTIDE SEQUENCE [LARGE SCALE GENOMIC DNA]</scope>
    <source>
        <strain evidence="2">DSM 15449</strain>
    </source>
</reference>